<sequence length="238" mass="27042">MASIYGEEKHDALDSRMEEKQPSTTQASAKNSPSGQQQQFQREKAATSSKQRQSKGTSHKTFQPGLQDLKPSTGCHGKWVLDGQNNDGITKERGSQIERSEMISDIFDSIPEFYEAKNTSICDNLKTYNLSLSQINETLQCFEKVLRTLETSNNDNYFGNKMNEQSASIKELTEKYCKFNIDDMIETRIKKAINTIKEDNKKALDDISKSFTEVKTHIIALKKCFDTSKEEISKLTIK</sequence>
<name>A0A9Q3PSL4_9BASI</name>
<proteinExistence type="predicted"/>
<organism evidence="2 3">
    <name type="scientific">Austropuccinia psidii MF-1</name>
    <dbReference type="NCBI Taxonomy" id="1389203"/>
    <lineage>
        <taxon>Eukaryota</taxon>
        <taxon>Fungi</taxon>
        <taxon>Dikarya</taxon>
        <taxon>Basidiomycota</taxon>
        <taxon>Pucciniomycotina</taxon>
        <taxon>Pucciniomycetes</taxon>
        <taxon>Pucciniales</taxon>
        <taxon>Sphaerophragmiaceae</taxon>
        <taxon>Austropuccinia</taxon>
    </lineage>
</organism>
<feature type="compositionally biased region" description="Polar residues" evidence="1">
    <location>
        <begin position="22"/>
        <end position="61"/>
    </location>
</feature>
<evidence type="ECO:0000256" key="1">
    <source>
        <dbReference type="SAM" id="MobiDB-lite"/>
    </source>
</evidence>
<reference evidence="2" key="1">
    <citation type="submission" date="2021-03" db="EMBL/GenBank/DDBJ databases">
        <title>Draft genome sequence of rust myrtle Austropuccinia psidii MF-1, a brazilian biotype.</title>
        <authorList>
            <person name="Quecine M.C."/>
            <person name="Pachon D.M.R."/>
            <person name="Bonatelli M.L."/>
            <person name="Correr F.H."/>
            <person name="Franceschini L.M."/>
            <person name="Leite T.F."/>
            <person name="Margarido G.R.A."/>
            <person name="Almeida C.A."/>
            <person name="Ferrarezi J.A."/>
            <person name="Labate C.A."/>
        </authorList>
    </citation>
    <scope>NUCLEOTIDE SEQUENCE</scope>
    <source>
        <strain evidence="2">MF-1</strain>
    </source>
</reference>
<evidence type="ECO:0000313" key="3">
    <source>
        <dbReference type="Proteomes" id="UP000765509"/>
    </source>
</evidence>
<keyword evidence="3" id="KW-1185">Reference proteome</keyword>
<evidence type="ECO:0000313" key="2">
    <source>
        <dbReference type="EMBL" id="MBW0571820.1"/>
    </source>
</evidence>
<gene>
    <name evidence="2" type="ORF">O181_111535</name>
</gene>
<comment type="caution">
    <text evidence="2">The sequence shown here is derived from an EMBL/GenBank/DDBJ whole genome shotgun (WGS) entry which is preliminary data.</text>
</comment>
<dbReference type="Proteomes" id="UP000765509">
    <property type="component" value="Unassembled WGS sequence"/>
</dbReference>
<dbReference type="EMBL" id="AVOT02088904">
    <property type="protein sequence ID" value="MBW0571820.1"/>
    <property type="molecule type" value="Genomic_DNA"/>
</dbReference>
<feature type="compositionally biased region" description="Basic and acidic residues" evidence="1">
    <location>
        <begin position="1"/>
        <end position="21"/>
    </location>
</feature>
<dbReference type="AlphaFoldDB" id="A0A9Q3PSL4"/>
<protein>
    <submittedName>
        <fullName evidence="2">Uncharacterized protein</fullName>
    </submittedName>
</protein>
<accession>A0A9Q3PSL4</accession>
<feature type="region of interest" description="Disordered" evidence="1">
    <location>
        <begin position="1"/>
        <end position="81"/>
    </location>
</feature>